<evidence type="ECO:0000313" key="3">
    <source>
        <dbReference type="Proteomes" id="UP000316688"/>
    </source>
</evidence>
<comment type="caution">
    <text evidence="2">The sequence shown here is derived from an EMBL/GenBank/DDBJ whole genome shotgun (WGS) entry which is preliminary data.</text>
</comment>
<feature type="transmembrane region" description="Helical" evidence="1">
    <location>
        <begin position="94"/>
        <end position="112"/>
    </location>
</feature>
<dbReference type="EMBL" id="VMKP01000001">
    <property type="protein sequence ID" value="TVO66674.1"/>
    <property type="molecule type" value="Genomic_DNA"/>
</dbReference>
<organism evidence="2 3">
    <name type="scientific">Spiribacter aquaticus</name>
    <dbReference type="NCBI Taxonomy" id="1935996"/>
    <lineage>
        <taxon>Bacteria</taxon>
        <taxon>Pseudomonadati</taxon>
        <taxon>Pseudomonadota</taxon>
        <taxon>Gammaproteobacteria</taxon>
        <taxon>Chromatiales</taxon>
        <taxon>Ectothiorhodospiraceae</taxon>
        <taxon>Spiribacter</taxon>
    </lineage>
</organism>
<protein>
    <recommendedName>
        <fullName evidence="4">Regulatory signaling modulator protein AmpE</fullName>
    </recommendedName>
</protein>
<dbReference type="GO" id="GO:0048472">
    <property type="term" value="F:threonine-phosphate decarboxylase activity"/>
    <property type="evidence" value="ECO:0007669"/>
    <property type="project" value="InterPro"/>
</dbReference>
<feature type="transmembrane region" description="Helical" evidence="1">
    <location>
        <begin position="172"/>
        <end position="190"/>
    </location>
</feature>
<name>A0A557RNB6_9GAMM</name>
<dbReference type="GO" id="GO:0009236">
    <property type="term" value="P:cobalamin biosynthetic process"/>
    <property type="evidence" value="ECO:0007669"/>
    <property type="project" value="UniProtKB-UniPathway"/>
</dbReference>
<keyword evidence="3" id="KW-1185">Reference proteome</keyword>
<evidence type="ECO:0000256" key="1">
    <source>
        <dbReference type="SAM" id="Phobius"/>
    </source>
</evidence>
<dbReference type="InterPro" id="IPR004485">
    <property type="entry name" value="Cobalamin_biosynth_CobD/CbiB"/>
</dbReference>
<evidence type="ECO:0000313" key="2">
    <source>
        <dbReference type="EMBL" id="TVO66674.1"/>
    </source>
</evidence>
<gene>
    <name evidence="2" type="ORF">FPL11_03035</name>
</gene>
<dbReference type="Pfam" id="PF03186">
    <property type="entry name" value="CobD_Cbib"/>
    <property type="match status" value="1"/>
</dbReference>
<evidence type="ECO:0008006" key="4">
    <source>
        <dbReference type="Google" id="ProtNLM"/>
    </source>
</evidence>
<dbReference type="InterPro" id="IPR052966">
    <property type="entry name" value="Beta-lactamase_Reg"/>
</dbReference>
<reference evidence="2 3" key="1">
    <citation type="submission" date="2019-07" db="EMBL/GenBank/DDBJ databases">
        <title>Reclasification of Spiribacter aquaticus.</title>
        <authorList>
            <person name="Leon M.J."/>
            <person name="Sanchez-Porro C."/>
            <person name="Ventosa A."/>
        </authorList>
    </citation>
    <scope>NUCLEOTIDE SEQUENCE [LARGE SCALE GENOMIC DNA]</scope>
    <source>
        <strain evidence="2 3">SP30</strain>
    </source>
</reference>
<dbReference type="Proteomes" id="UP000316688">
    <property type="component" value="Unassembled WGS sequence"/>
</dbReference>
<feature type="transmembrane region" description="Helical" evidence="1">
    <location>
        <begin position="69"/>
        <end position="88"/>
    </location>
</feature>
<dbReference type="PANTHER" id="PTHR38684">
    <property type="entry name" value="PROTEIN AMPE"/>
    <property type="match status" value="1"/>
</dbReference>
<dbReference type="GO" id="GO:0005886">
    <property type="term" value="C:plasma membrane"/>
    <property type="evidence" value="ECO:0007669"/>
    <property type="project" value="TreeGrafter"/>
</dbReference>
<dbReference type="AlphaFoldDB" id="A0A557RNB6"/>
<proteinExistence type="predicted"/>
<keyword evidence="1" id="KW-0472">Membrane</keyword>
<dbReference type="UniPathway" id="UPA00148"/>
<feature type="transmembrane region" description="Helical" evidence="1">
    <location>
        <begin position="292"/>
        <end position="308"/>
    </location>
</feature>
<keyword evidence="1" id="KW-1133">Transmembrane helix</keyword>
<keyword evidence="1" id="KW-0812">Transmembrane</keyword>
<dbReference type="PANTHER" id="PTHR38684:SF1">
    <property type="entry name" value="PROTEIN AMPE"/>
    <property type="match status" value="1"/>
</dbReference>
<accession>A0A557RNB6</accession>
<dbReference type="GO" id="GO:0046677">
    <property type="term" value="P:response to antibiotic"/>
    <property type="evidence" value="ECO:0007669"/>
    <property type="project" value="TreeGrafter"/>
</dbReference>
<sequence length="309" mass="32504">MAAPGPQPRDPLPDHPAPGAHPVKLLALIAALLINSRLPPGGWRSARGFFRYSAWLQPRLMRLRAWDHGLGVALVLLPPLLPVAILQWSLGGALFGGVGLVLSVAALCFAFGGGEPLEAEVAAFTAAWRRGDTAAAETALKALAGGRDEPMAFEAMPEAAAGHLMLRARTRLFAPVFWFVLLGPVGAFGYRLAVLARAFGDCQDNAGPGYCGRATRLVAGLDWLPDRLMALTLALAGHFSAAWTVWESEAAAGAPRRLAETGMAALGVPLANAPRDLTADAVDDAYALLRRTVYVWLALVAAGVLLIIG</sequence>